<feature type="transmembrane region" description="Helical" evidence="1">
    <location>
        <begin position="60"/>
        <end position="78"/>
    </location>
</feature>
<feature type="transmembrane region" description="Helical" evidence="1">
    <location>
        <begin position="142"/>
        <end position="163"/>
    </location>
</feature>
<reference evidence="3 4" key="1">
    <citation type="submission" date="2015-04" db="EMBL/GenBank/DDBJ databases">
        <title>The draft genome sequence of Roseovarius sp.R12b.</title>
        <authorList>
            <person name="Li G."/>
            <person name="Lai Q."/>
            <person name="Shao Z."/>
            <person name="Yan P."/>
        </authorList>
    </citation>
    <scope>NUCLEOTIDE SEQUENCE [LARGE SCALE GENOMIC DNA]</scope>
    <source>
        <strain evidence="3 4">R12B</strain>
    </source>
</reference>
<feature type="domain" description="DUF1206" evidence="2">
    <location>
        <begin position="16"/>
        <end position="82"/>
    </location>
</feature>
<dbReference type="EMBL" id="LAXJ01000010">
    <property type="protein sequence ID" value="KRS12306.1"/>
    <property type="molecule type" value="Genomic_DNA"/>
</dbReference>
<dbReference type="InterPro" id="IPR009597">
    <property type="entry name" value="DUF1206"/>
</dbReference>
<gene>
    <name evidence="3" type="ORF">XM53_11710</name>
</gene>
<keyword evidence="1" id="KW-0812">Transmembrane</keyword>
<proteinExistence type="predicted"/>
<dbReference type="Pfam" id="PF06724">
    <property type="entry name" value="DUF1206"/>
    <property type="match status" value="3"/>
</dbReference>
<feature type="domain" description="DUF1206" evidence="2">
    <location>
        <begin position="100"/>
        <end position="167"/>
    </location>
</feature>
<comment type="caution">
    <text evidence="3">The sequence shown here is derived from an EMBL/GenBank/DDBJ whole genome shotgun (WGS) entry which is preliminary data.</text>
</comment>
<dbReference type="PATRIC" id="fig|1641875.4.peg.130"/>
<dbReference type="OrthoDB" id="5702018at2"/>
<dbReference type="Proteomes" id="UP000051295">
    <property type="component" value="Unassembled WGS sequence"/>
</dbReference>
<feature type="transmembrane region" description="Helical" evidence="1">
    <location>
        <begin position="22"/>
        <end position="40"/>
    </location>
</feature>
<feature type="domain" description="DUF1206" evidence="2">
    <location>
        <begin position="190"/>
        <end position="258"/>
    </location>
</feature>
<feature type="transmembrane region" description="Helical" evidence="1">
    <location>
        <begin position="186"/>
        <end position="210"/>
    </location>
</feature>
<name>A0A0T5NTN4_9RHOB</name>
<feature type="transmembrane region" description="Helical" evidence="1">
    <location>
        <begin position="230"/>
        <end position="249"/>
    </location>
</feature>
<keyword evidence="4" id="KW-1185">Reference proteome</keyword>
<dbReference type="RefSeq" id="WP_057793510.1">
    <property type="nucleotide sequence ID" value="NZ_LAXJ01000010.1"/>
</dbReference>
<keyword evidence="1" id="KW-1133">Transmembrane helix</keyword>
<dbReference type="STRING" id="1641875.XM53_11710"/>
<evidence type="ECO:0000256" key="1">
    <source>
        <dbReference type="SAM" id="Phobius"/>
    </source>
</evidence>
<keyword evidence="1" id="KW-0472">Membrane</keyword>
<evidence type="ECO:0000313" key="4">
    <source>
        <dbReference type="Proteomes" id="UP000051295"/>
    </source>
</evidence>
<sequence length="290" mass="30674">MADQRAPDWVVPMMRAGYSARGLVYLILGGLTMSAAWWGGNTEGTKGALQALRDAPFGQVLLWLVALGFVCYGIWRFIAAYFDLENRGDEEKGMFQRAALVVTGLIHVGLGLVIATLAMGLGGGSGGGGASDWTAKVLQMPGGRWIVGAAALGILGAGIHYMLKGWKKKYKRYIQNNEKTRKLEPLLRWGFVSYGIVLAIVGVFLGVAAMTSDPSSAMGIGGALDYIRGMTGGQILLGVIALGIIGFGIENFVEARYRIVAGVSYNSDIQSMAQAAKTKAKSTARTATAG</sequence>
<protein>
    <recommendedName>
        <fullName evidence="2">DUF1206 domain-containing protein</fullName>
    </recommendedName>
</protein>
<feature type="transmembrane region" description="Helical" evidence="1">
    <location>
        <begin position="99"/>
        <end position="122"/>
    </location>
</feature>
<accession>A0A0T5NTN4</accession>
<dbReference type="AlphaFoldDB" id="A0A0T5NTN4"/>
<evidence type="ECO:0000313" key="3">
    <source>
        <dbReference type="EMBL" id="KRS12306.1"/>
    </source>
</evidence>
<evidence type="ECO:0000259" key="2">
    <source>
        <dbReference type="Pfam" id="PF06724"/>
    </source>
</evidence>
<organism evidence="3 4">
    <name type="scientific">Roseovarius atlanticus</name>
    <dbReference type="NCBI Taxonomy" id="1641875"/>
    <lineage>
        <taxon>Bacteria</taxon>
        <taxon>Pseudomonadati</taxon>
        <taxon>Pseudomonadota</taxon>
        <taxon>Alphaproteobacteria</taxon>
        <taxon>Rhodobacterales</taxon>
        <taxon>Roseobacteraceae</taxon>
        <taxon>Roseovarius</taxon>
    </lineage>
</organism>